<name>A0A8J2NTV5_9HEXA</name>
<evidence type="ECO:0000313" key="1">
    <source>
        <dbReference type="EMBL" id="CAG7691339.1"/>
    </source>
</evidence>
<accession>A0A8J2NTV5</accession>
<sequence length="85" mass="9847">MHRPDRLISSEEMSFMKDGEWLSNYMVEQYLKRLLEAYDAEARQKSLTILPEGIVSKQTEGPNAGNWKFQTAYVIDNIDFGTTLE</sequence>
<dbReference type="Proteomes" id="UP000708208">
    <property type="component" value="Unassembled WGS sequence"/>
</dbReference>
<proteinExistence type="predicted"/>
<reference evidence="1" key="1">
    <citation type="submission" date="2021-06" db="EMBL/GenBank/DDBJ databases">
        <authorList>
            <person name="Hodson N. C."/>
            <person name="Mongue J. A."/>
            <person name="Jaron S. K."/>
        </authorList>
    </citation>
    <scope>NUCLEOTIDE SEQUENCE</scope>
</reference>
<comment type="caution">
    <text evidence="1">The sequence shown here is derived from an EMBL/GenBank/DDBJ whole genome shotgun (WGS) entry which is preliminary data.</text>
</comment>
<organism evidence="1 2">
    <name type="scientific">Allacma fusca</name>
    <dbReference type="NCBI Taxonomy" id="39272"/>
    <lineage>
        <taxon>Eukaryota</taxon>
        <taxon>Metazoa</taxon>
        <taxon>Ecdysozoa</taxon>
        <taxon>Arthropoda</taxon>
        <taxon>Hexapoda</taxon>
        <taxon>Collembola</taxon>
        <taxon>Symphypleona</taxon>
        <taxon>Sminthuridae</taxon>
        <taxon>Allacma</taxon>
    </lineage>
</organism>
<keyword evidence="2" id="KW-1185">Reference proteome</keyword>
<gene>
    <name evidence="1" type="ORF">AFUS01_LOCUS3579</name>
</gene>
<dbReference type="EMBL" id="CAJVCH010021618">
    <property type="protein sequence ID" value="CAG7691339.1"/>
    <property type="molecule type" value="Genomic_DNA"/>
</dbReference>
<evidence type="ECO:0000313" key="2">
    <source>
        <dbReference type="Proteomes" id="UP000708208"/>
    </source>
</evidence>
<dbReference type="AlphaFoldDB" id="A0A8J2NTV5"/>
<protein>
    <submittedName>
        <fullName evidence="1">Uncharacterized protein</fullName>
    </submittedName>
</protein>